<proteinExistence type="predicted"/>
<gene>
    <name evidence="4" type="ORF">C6Y40_05305</name>
</gene>
<dbReference type="InterPro" id="IPR002641">
    <property type="entry name" value="PNPLA_dom"/>
</dbReference>
<feature type="short sequence motif" description="GXSXG" evidence="2">
    <location>
        <begin position="75"/>
        <end position="79"/>
    </location>
</feature>
<feature type="domain" description="PNPLA" evidence="3">
    <location>
        <begin position="44"/>
        <end position="164"/>
    </location>
</feature>
<dbReference type="PROSITE" id="PS51635">
    <property type="entry name" value="PNPLA"/>
    <property type="match status" value="1"/>
</dbReference>
<accession>A0A2S9VDZ0</accession>
<dbReference type="RefSeq" id="WP_105933683.1">
    <property type="nucleotide sequence ID" value="NZ_PVNP01000046.1"/>
</dbReference>
<dbReference type="GO" id="GO:0006629">
    <property type="term" value="P:lipid metabolic process"/>
    <property type="evidence" value="ECO:0007669"/>
    <property type="project" value="UniProtKB-KW"/>
</dbReference>
<keyword evidence="5" id="KW-1185">Reference proteome</keyword>
<dbReference type="EMBL" id="PVNP01000046">
    <property type="protein sequence ID" value="PRO74670.1"/>
    <property type="molecule type" value="Genomic_DNA"/>
</dbReference>
<feature type="short sequence motif" description="GXGXXG" evidence="2">
    <location>
        <begin position="48"/>
        <end position="53"/>
    </location>
</feature>
<evidence type="ECO:0000256" key="1">
    <source>
        <dbReference type="ARBA" id="ARBA00023098"/>
    </source>
</evidence>
<keyword evidence="1" id="KW-0443">Lipid metabolism</keyword>
<organism evidence="4 5">
    <name type="scientific">Alteromonas alba</name>
    <dbReference type="NCBI Taxonomy" id="2079529"/>
    <lineage>
        <taxon>Bacteria</taxon>
        <taxon>Pseudomonadati</taxon>
        <taxon>Pseudomonadota</taxon>
        <taxon>Gammaproteobacteria</taxon>
        <taxon>Alteromonadales</taxon>
        <taxon>Alteromonadaceae</taxon>
        <taxon>Alteromonas/Salinimonas group</taxon>
        <taxon>Alteromonas</taxon>
    </lineage>
</organism>
<dbReference type="InterPro" id="IPR016035">
    <property type="entry name" value="Acyl_Trfase/lysoPLipase"/>
</dbReference>
<dbReference type="Pfam" id="PF01734">
    <property type="entry name" value="Patatin"/>
    <property type="match status" value="1"/>
</dbReference>
<evidence type="ECO:0000256" key="2">
    <source>
        <dbReference type="PROSITE-ProRule" id="PRU01161"/>
    </source>
</evidence>
<dbReference type="Gene3D" id="3.40.1090.10">
    <property type="entry name" value="Cytosolic phospholipase A2 catalytic domain"/>
    <property type="match status" value="1"/>
</dbReference>
<comment type="caution">
    <text evidence="4">The sequence shown here is derived from an EMBL/GenBank/DDBJ whole genome shotgun (WGS) entry which is preliminary data.</text>
</comment>
<protein>
    <recommendedName>
        <fullName evidence="3">PNPLA domain-containing protein</fullName>
    </recommendedName>
</protein>
<dbReference type="SUPFAM" id="SSF52151">
    <property type="entry name" value="FabD/lysophospholipase-like"/>
    <property type="match status" value="1"/>
</dbReference>
<evidence type="ECO:0000313" key="4">
    <source>
        <dbReference type="EMBL" id="PRO74670.1"/>
    </source>
</evidence>
<dbReference type="Proteomes" id="UP000238949">
    <property type="component" value="Unassembled WGS sequence"/>
</dbReference>
<dbReference type="AlphaFoldDB" id="A0A2S9VDZ0"/>
<reference evidence="5" key="1">
    <citation type="journal article" date="2020" name="Int. J. Syst. Evol. Microbiol.">
        <title>Alteromonas alba sp. nov., a marine bacterium isolated from the seawater of the West Pacific Ocean.</title>
        <authorList>
            <person name="Sun C."/>
            <person name="Wu Y.-H."/>
            <person name="Xamxidin M."/>
            <person name="Cheng H."/>
            <person name="Xu X.-W."/>
        </authorList>
    </citation>
    <scope>NUCLEOTIDE SEQUENCE [LARGE SCALE GENOMIC DNA]</scope>
    <source>
        <strain evidence="5">190</strain>
    </source>
</reference>
<evidence type="ECO:0000313" key="5">
    <source>
        <dbReference type="Proteomes" id="UP000238949"/>
    </source>
</evidence>
<sequence>MSQLQPDYFTADSEVQSLVNQLKQLRTKRVSDIVDEAGHQYIDLVMEGGGVLGLSLVGYTYGLEAAGIRFRSVAGTSAGAINALLVQALGTPFDAKSEKMIAAVANMPMASFQDGNKLSRLATEAWLAGKHWLWKYSVSLTILRSLLKAMFGLTVVESKRACFR</sequence>
<evidence type="ECO:0000259" key="3">
    <source>
        <dbReference type="PROSITE" id="PS51635"/>
    </source>
</evidence>
<comment type="caution">
    <text evidence="2">Lacks conserved residue(s) required for the propagation of feature annotation.</text>
</comment>
<name>A0A2S9VDZ0_9ALTE</name>